<reference evidence="1 2" key="1">
    <citation type="submission" date="2018-11" db="EMBL/GenBank/DDBJ databases">
        <authorList>
            <consortium name="Pathogen Informatics"/>
        </authorList>
    </citation>
    <scope>NUCLEOTIDE SEQUENCE [LARGE SCALE GENOMIC DNA]</scope>
    <source>
        <strain evidence="1 2">Zambia</strain>
    </source>
</reference>
<dbReference type="AlphaFoldDB" id="A0A183LMN3"/>
<keyword evidence="2" id="KW-1185">Reference proteome</keyword>
<dbReference type="Gene3D" id="3.60.10.10">
    <property type="entry name" value="Endonuclease/exonuclease/phosphatase"/>
    <property type="match status" value="1"/>
</dbReference>
<organism evidence="1 2">
    <name type="scientific">Schistosoma margrebowiei</name>
    <dbReference type="NCBI Taxonomy" id="48269"/>
    <lineage>
        <taxon>Eukaryota</taxon>
        <taxon>Metazoa</taxon>
        <taxon>Spiralia</taxon>
        <taxon>Lophotrochozoa</taxon>
        <taxon>Platyhelminthes</taxon>
        <taxon>Trematoda</taxon>
        <taxon>Digenea</taxon>
        <taxon>Strigeidida</taxon>
        <taxon>Schistosomatoidea</taxon>
        <taxon>Schistosomatidae</taxon>
        <taxon>Schistosoma</taxon>
    </lineage>
</organism>
<evidence type="ECO:0000313" key="2">
    <source>
        <dbReference type="Proteomes" id="UP000277204"/>
    </source>
</evidence>
<accession>A0A183LMN3</accession>
<protein>
    <submittedName>
        <fullName evidence="1">Uncharacterized protein</fullName>
    </submittedName>
</protein>
<dbReference type="SUPFAM" id="SSF56219">
    <property type="entry name" value="DNase I-like"/>
    <property type="match status" value="1"/>
</dbReference>
<gene>
    <name evidence="1" type="ORF">SMRZ_LOCUS5058</name>
</gene>
<evidence type="ECO:0000313" key="1">
    <source>
        <dbReference type="EMBL" id="VDO64327.1"/>
    </source>
</evidence>
<dbReference type="EMBL" id="UZAI01001678">
    <property type="protein sequence ID" value="VDO64327.1"/>
    <property type="molecule type" value="Genomic_DNA"/>
</dbReference>
<proteinExistence type="predicted"/>
<sequence length="154" mass="17805">MWETGRINQIAMEMWRYNSSVYGISENHWTQAGQQSLDTRKLLMYSGHEEEDAPHTQGVTLMLFKEARKALIGWESHGSRIFKASFKTKKEGNTMNIVQCYAPTNDTNDNNKDEYYERLQLIIAKCPRKDLTILIRDLNSKIGTDNMGHEDIMG</sequence>
<dbReference type="InterPro" id="IPR036691">
    <property type="entry name" value="Endo/exonu/phosph_ase_sf"/>
</dbReference>
<name>A0A183LMN3_9TREM</name>
<dbReference type="Proteomes" id="UP000277204">
    <property type="component" value="Unassembled WGS sequence"/>
</dbReference>